<dbReference type="Gene3D" id="3.90.660.50">
    <property type="match status" value="1"/>
</dbReference>
<dbReference type="STRING" id="1236971.JCM9152_1028"/>
<dbReference type="Proteomes" id="UP000018895">
    <property type="component" value="Unassembled WGS sequence"/>
</dbReference>
<evidence type="ECO:0000259" key="1">
    <source>
        <dbReference type="Pfam" id="PF01266"/>
    </source>
</evidence>
<dbReference type="InterPro" id="IPR006076">
    <property type="entry name" value="FAD-dep_OxRdtase"/>
</dbReference>
<dbReference type="RefSeq" id="WP_035341545.1">
    <property type="nucleotide sequence ID" value="NZ_BAUU01000006.1"/>
</dbReference>
<organism evidence="2 3">
    <name type="scientific">Halalkalibacter hemicellulosilyticusJCM 9152</name>
    <dbReference type="NCBI Taxonomy" id="1236971"/>
    <lineage>
        <taxon>Bacteria</taxon>
        <taxon>Bacillati</taxon>
        <taxon>Bacillota</taxon>
        <taxon>Bacilli</taxon>
        <taxon>Bacillales</taxon>
        <taxon>Bacillaceae</taxon>
        <taxon>Halalkalibacter</taxon>
    </lineage>
</organism>
<dbReference type="PANTHER" id="PTHR43734:SF4">
    <property type="entry name" value="AMINE OXIDASE DOMAIN-CONTAINING PROTEIN"/>
    <property type="match status" value="1"/>
</dbReference>
<evidence type="ECO:0000313" key="2">
    <source>
        <dbReference type="EMBL" id="GAE29656.1"/>
    </source>
</evidence>
<keyword evidence="3" id="KW-1185">Reference proteome</keyword>
<name>W4QC69_9BACI</name>
<sequence length="426" mass="48069">MEEKRWDIIIIGGGLAGYVAANYLAKANLSILILEKSKEIGGRARTINKNGYLFNLGPHALYRKGKAAAILQDLSIELKGRSPAVGGTILYDQVDYIAPFSFLNVLRGSFLSIKERWEWIKVVTSFNRNHQTQIENQTFQQWVEHTTSSHRVQSLIYAVARLATYCHAPELVNAKVVLSHLSLTSGGTLYIDGGWQQIMKQLHERALLSNSTVQTDTTVTKLEMNDQQQWQIKTSNQETHVSNFVLYTGAPERLGQITNHPLNGSIPPIIPIKGAAYDIALSTLPDRRQLFALDLTDSFYYSVHSTYAKLGDHDHIVLHLFKYLHPTEDKNTQKVKEELEQFLEKLQPNWKQHVKASRFMPNITVNQRLPQLGEDHYFNNQETELSRLYVAGDWADPQLILAEGAINSGKNAALAIIAKNQGGRQK</sequence>
<evidence type="ECO:0000313" key="3">
    <source>
        <dbReference type="Proteomes" id="UP000018895"/>
    </source>
</evidence>
<proteinExistence type="predicted"/>
<dbReference type="Pfam" id="PF01266">
    <property type="entry name" value="DAO"/>
    <property type="match status" value="1"/>
</dbReference>
<protein>
    <recommendedName>
        <fullName evidence="1">FAD dependent oxidoreductase domain-containing protein</fullName>
    </recommendedName>
</protein>
<reference evidence="2" key="1">
    <citation type="journal article" date="2014" name="Genome Announc.">
        <title>Draft Genome Sequences of Three Alkaliphilic Bacillus Strains, Bacillus wakoensis JCM 9140T, Bacillus akibai JCM 9157T, and Bacillus hemicellulosilyticus JCM 9152T.</title>
        <authorList>
            <person name="Yuki M."/>
            <person name="Oshima K."/>
            <person name="Suda W."/>
            <person name="Oshida Y."/>
            <person name="Kitamura K."/>
            <person name="Iida T."/>
            <person name="Hattori M."/>
            <person name="Ohkuma M."/>
        </authorList>
    </citation>
    <scope>NUCLEOTIDE SEQUENCE [LARGE SCALE GENOMIC DNA]</scope>
    <source>
        <strain evidence="2">JCM 9152</strain>
    </source>
</reference>
<gene>
    <name evidence="2" type="ORF">JCM9152_1028</name>
</gene>
<dbReference type="SUPFAM" id="SSF51905">
    <property type="entry name" value="FAD/NAD(P)-binding domain"/>
    <property type="match status" value="1"/>
</dbReference>
<dbReference type="Gene3D" id="3.50.50.60">
    <property type="entry name" value="FAD/NAD(P)-binding domain"/>
    <property type="match status" value="1"/>
</dbReference>
<dbReference type="PRINTS" id="PR00368">
    <property type="entry name" value="FADPNR"/>
</dbReference>
<dbReference type="EMBL" id="BAUU01000006">
    <property type="protein sequence ID" value="GAE29656.1"/>
    <property type="molecule type" value="Genomic_DNA"/>
</dbReference>
<feature type="domain" description="FAD dependent oxidoreductase" evidence="1">
    <location>
        <begin position="7"/>
        <end position="394"/>
    </location>
</feature>
<comment type="caution">
    <text evidence="2">The sequence shown here is derived from an EMBL/GenBank/DDBJ whole genome shotgun (WGS) entry which is preliminary data.</text>
</comment>
<dbReference type="InterPro" id="IPR036188">
    <property type="entry name" value="FAD/NAD-bd_sf"/>
</dbReference>
<accession>W4QC69</accession>
<dbReference type="OrthoDB" id="269318at2"/>
<dbReference type="AlphaFoldDB" id="W4QC69"/>
<dbReference type="PANTHER" id="PTHR43734">
    <property type="entry name" value="PHYTOENE DESATURASE"/>
    <property type="match status" value="1"/>
</dbReference>